<dbReference type="InterPro" id="IPR036412">
    <property type="entry name" value="HAD-like_sf"/>
</dbReference>
<name>Q56TU1_YARLL</name>
<dbReference type="GO" id="GO:0016791">
    <property type="term" value="F:phosphatase activity"/>
    <property type="evidence" value="ECO:0007669"/>
    <property type="project" value="InterPro"/>
</dbReference>
<dbReference type="EMBL" id="CP017554">
    <property type="protein sequence ID" value="AOW01451.1"/>
    <property type="molecule type" value="Genomic_DNA"/>
</dbReference>
<reference evidence="3" key="1">
    <citation type="submission" date="2004-03" db="EMBL/GenBank/DDBJ databases">
        <title>Isolation and characterization of the gene YlCTM2 from Yarrowia lipolytica that complements the tps1 mutation in Saccharomyces cerevisiae.</title>
        <authorList>
            <person name="Flores C.-L."/>
            <person name="Nedeva T."/>
            <person name="Petit T."/>
            <person name="Gancedo C."/>
        </authorList>
    </citation>
    <scope>NUCLEOTIDE SEQUENCE</scope>
</reference>
<evidence type="ECO:0000313" key="3">
    <source>
        <dbReference type="EMBL" id="AAT48710.1"/>
    </source>
</evidence>
<gene>
    <name evidence="3" type="primary">CTM2</name>
    <name evidence="5" type="ORF">B0I71DRAFT_127395</name>
    <name evidence="4" type="ORF">YALI1_B12337g</name>
</gene>
<dbReference type="VEuPathDB" id="FungiDB:YALI1_B12337g"/>
<dbReference type="InterPro" id="IPR023214">
    <property type="entry name" value="HAD_sf"/>
</dbReference>
<protein>
    <submittedName>
        <fullName evidence="3">YNL010W-like protein</fullName>
    </submittedName>
</protein>
<dbReference type="NCBIfam" id="TIGR01488">
    <property type="entry name" value="HAD-SF-IB"/>
    <property type="match status" value="1"/>
</dbReference>
<dbReference type="OrthoDB" id="2342176at2759"/>
<evidence type="ECO:0000313" key="6">
    <source>
        <dbReference type="Proteomes" id="UP000182444"/>
    </source>
</evidence>
<evidence type="ECO:0000313" key="4">
    <source>
        <dbReference type="EMBL" id="AOW01451.1"/>
    </source>
</evidence>
<dbReference type="NCBIfam" id="TIGR01489">
    <property type="entry name" value="DKMTPPase-SF"/>
    <property type="match status" value="1"/>
</dbReference>
<dbReference type="Proteomes" id="UP000256601">
    <property type="component" value="Unassembled WGS sequence"/>
</dbReference>
<dbReference type="Pfam" id="PF12710">
    <property type="entry name" value="HAD"/>
    <property type="match status" value="1"/>
</dbReference>
<proteinExistence type="evidence at transcript level"/>
<keyword evidence="1" id="KW-0378">Hydrolase</keyword>
<dbReference type="AlphaFoldDB" id="Q56TU1"/>
<sequence>MSLSDKIEKAHIPEQRPLAIFSDFDGTIFLQDTGHVLFDKFGCGPERRAELDESIFTGERTFKGASELLWGSLKDVTLEQGFKQLEKDLTMDPGFTEFLKYVQRHHIPFSVISAGIRPLLRVALDESIGKEKSAEINIVSNDAIIAADGSKWTPLWRHPDSDLGHDKSVSLQEFKDATEEVNPIIIFIGDGVSDLPAAKHSDVLFARRGLKLEQYCQTNKIPYIPYDDFNDIRRELRKYVKGNRHHDLKYGASDDTELVRSAASSMETSPSASPGLKPLTNLKMTKTEKELDKLDGLKLDK</sequence>
<feature type="compositionally biased region" description="Polar residues" evidence="2">
    <location>
        <begin position="262"/>
        <end position="272"/>
    </location>
</feature>
<feature type="region of interest" description="Disordered" evidence="2">
    <location>
        <begin position="262"/>
        <end position="284"/>
    </location>
</feature>
<dbReference type="PANTHER" id="PTHR28181:SF2">
    <property type="entry name" value="PHOSPHORIC MONOESTER HYDROLASE"/>
    <property type="match status" value="1"/>
</dbReference>
<dbReference type="Proteomes" id="UP000182444">
    <property type="component" value="Chromosome 1B"/>
</dbReference>
<dbReference type="Gene3D" id="3.90.1470.20">
    <property type="match status" value="1"/>
</dbReference>
<dbReference type="InterPro" id="IPR006384">
    <property type="entry name" value="HAD_hydro_PyrdxlP_Pase-like"/>
</dbReference>
<reference evidence="4 6" key="2">
    <citation type="journal article" date="2016" name="PLoS ONE">
        <title>Sequence Assembly of Yarrowia lipolytica Strain W29/CLIB89 Shows Transposable Element Diversity.</title>
        <authorList>
            <person name="Magnan C."/>
            <person name="Yu J."/>
            <person name="Chang I."/>
            <person name="Jahn E."/>
            <person name="Kanomata Y."/>
            <person name="Wu J."/>
            <person name="Zeller M."/>
            <person name="Oakes M."/>
            <person name="Baldi P."/>
            <person name="Sandmeyer S."/>
        </authorList>
    </citation>
    <scope>NUCLEOTIDE SEQUENCE [LARGE SCALE GENOMIC DNA]</scope>
    <source>
        <strain evidence="4">CLIB89</strain>
        <strain evidence="6">CLIB89(W29)</strain>
    </source>
</reference>
<dbReference type="VEuPathDB" id="FungiDB:YALI0_B09229g"/>
<organism evidence="3">
    <name type="scientific">Yarrowia lipolytica</name>
    <name type="common">Candida lipolytica</name>
    <dbReference type="NCBI Taxonomy" id="4952"/>
    <lineage>
        <taxon>Eukaryota</taxon>
        <taxon>Fungi</taxon>
        <taxon>Dikarya</taxon>
        <taxon>Ascomycota</taxon>
        <taxon>Saccharomycotina</taxon>
        <taxon>Dipodascomycetes</taxon>
        <taxon>Dipodascales</taxon>
        <taxon>Dipodascales incertae sedis</taxon>
        <taxon>Yarrowia</taxon>
    </lineage>
</organism>
<dbReference type="PANTHER" id="PTHR28181">
    <property type="entry name" value="UPF0655 PROTEIN YCR015C"/>
    <property type="match status" value="1"/>
</dbReference>
<dbReference type="SUPFAM" id="SSF56784">
    <property type="entry name" value="HAD-like"/>
    <property type="match status" value="1"/>
</dbReference>
<evidence type="ECO:0000256" key="2">
    <source>
        <dbReference type="SAM" id="MobiDB-lite"/>
    </source>
</evidence>
<dbReference type="InterPro" id="IPR050849">
    <property type="entry name" value="HAD-like_hydrolase_phosphatase"/>
</dbReference>
<dbReference type="EMBL" id="KZ858952">
    <property type="protein sequence ID" value="RDW28482.1"/>
    <property type="molecule type" value="Genomic_DNA"/>
</dbReference>
<dbReference type="eggNOG" id="ENOG502QRU0">
    <property type="taxonomic scope" value="Eukaryota"/>
</dbReference>
<evidence type="ECO:0000256" key="1">
    <source>
        <dbReference type="ARBA" id="ARBA00022801"/>
    </source>
</evidence>
<evidence type="ECO:0000313" key="5">
    <source>
        <dbReference type="EMBL" id="RDW28482.1"/>
    </source>
</evidence>
<reference evidence="5 7" key="3">
    <citation type="submission" date="2018-07" db="EMBL/GenBank/DDBJ databases">
        <title>Draft Genome Assemblies for Five Robust Yarrowia lipolytica Strains Exhibiting High Lipid Production and Pentose Sugar Utilization and Sugar Alcohol Secretion from Undetoxified Lignocellulosic Biomass Hydrolysates.</title>
        <authorList>
            <consortium name="DOE Joint Genome Institute"/>
            <person name="Walker C."/>
            <person name="Ryu S."/>
            <person name="Na H."/>
            <person name="Zane M."/>
            <person name="LaButti K."/>
            <person name="Lipzen A."/>
            <person name="Haridas S."/>
            <person name="Barry K."/>
            <person name="Grigoriev I.V."/>
            <person name="Quarterman J."/>
            <person name="Slininger P."/>
            <person name="Dien B."/>
            <person name="Trinh C.T."/>
        </authorList>
    </citation>
    <scope>NUCLEOTIDE SEQUENCE [LARGE SCALE GENOMIC DNA]</scope>
    <source>
        <strain evidence="5 7">YB392</strain>
    </source>
</reference>
<dbReference type="Gene3D" id="3.40.50.1000">
    <property type="entry name" value="HAD superfamily/HAD-like"/>
    <property type="match status" value="1"/>
</dbReference>
<dbReference type="OMA" id="YIPFETF"/>
<dbReference type="GeneID" id="2907390"/>
<dbReference type="KEGG" id="yli:2907390"/>
<dbReference type="EMBL" id="AY584248">
    <property type="protein sequence ID" value="AAT48710.1"/>
    <property type="molecule type" value="mRNA"/>
</dbReference>
<evidence type="ECO:0000313" key="7">
    <source>
        <dbReference type="Proteomes" id="UP000256601"/>
    </source>
</evidence>
<dbReference type="RefSeq" id="XP_500672.1">
    <property type="nucleotide sequence ID" value="XM_500672.1"/>
</dbReference>
<accession>Q56TU1</accession>